<proteinExistence type="predicted"/>
<sequence>MKTRKSTEEGKKKTQKDGREMLLGLILEFTFTDTTCYGSVPEQHAHKLNAGGKSLRKLVLESLNSSPGNPSSWIFKQKDLRVLLKLNSSEFSSLAKQHNIDRMSDEETLSWGATHIFYRQQ</sequence>
<evidence type="ECO:0000313" key="2">
    <source>
        <dbReference type="Proteomes" id="UP001372834"/>
    </source>
</evidence>
<dbReference type="AlphaFoldDB" id="A0AAN8PYJ6"/>
<organism evidence="1 2">
    <name type="scientific">Polyplax serrata</name>
    <name type="common">Common mouse louse</name>
    <dbReference type="NCBI Taxonomy" id="468196"/>
    <lineage>
        <taxon>Eukaryota</taxon>
        <taxon>Metazoa</taxon>
        <taxon>Ecdysozoa</taxon>
        <taxon>Arthropoda</taxon>
        <taxon>Hexapoda</taxon>
        <taxon>Insecta</taxon>
        <taxon>Pterygota</taxon>
        <taxon>Neoptera</taxon>
        <taxon>Paraneoptera</taxon>
        <taxon>Psocodea</taxon>
        <taxon>Troctomorpha</taxon>
        <taxon>Phthiraptera</taxon>
        <taxon>Anoplura</taxon>
        <taxon>Polyplacidae</taxon>
        <taxon>Polyplax</taxon>
    </lineage>
</organism>
<protein>
    <submittedName>
        <fullName evidence="1">Uncharacterized protein</fullName>
    </submittedName>
</protein>
<comment type="caution">
    <text evidence="1">The sequence shown here is derived from an EMBL/GenBank/DDBJ whole genome shotgun (WGS) entry which is preliminary data.</text>
</comment>
<gene>
    <name evidence="1" type="ORF">RUM43_008214</name>
</gene>
<dbReference type="Proteomes" id="UP001372834">
    <property type="component" value="Unassembled WGS sequence"/>
</dbReference>
<reference evidence="1 2" key="1">
    <citation type="submission" date="2023-10" db="EMBL/GenBank/DDBJ databases">
        <title>Genomes of two closely related lineages of the louse Polyplax serrata with different host specificities.</title>
        <authorList>
            <person name="Martinu J."/>
            <person name="Tarabai H."/>
            <person name="Stefka J."/>
            <person name="Hypsa V."/>
        </authorList>
    </citation>
    <scope>NUCLEOTIDE SEQUENCE [LARGE SCALE GENOMIC DNA]</scope>
    <source>
        <strain evidence="1">HR10_N</strain>
    </source>
</reference>
<dbReference type="EMBL" id="JAWJWE010000003">
    <property type="protein sequence ID" value="KAK6639937.1"/>
    <property type="molecule type" value="Genomic_DNA"/>
</dbReference>
<evidence type="ECO:0000313" key="1">
    <source>
        <dbReference type="EMBL" id="KAK6639937.1"/>
    </source>
</evidence>
<name>A0AAN8PYJ6_POLSC</name>
<accession>A0AAN8PYJ6</accession>